<dbReference type="UniPathway" id="UPA00048">
    <property type="reaction ID" value="UER00071"/>
</dbReference>
<dbReference type="PROSITE" id="PS01244">
    <property type="entry name" value="ACONITASE_2"/>
    <property type="match status" value="1"/>
</dbReference>
<dbReference type="PRINTS" id="PR00415">
    <property type="entry name" value="ACONITASE"/>
</dbReference>
<evidence type="ECO:0000256" key="5">
    <source>
        <dbReference type="ARBA" id="ARBA00022485"/>
    </source>
</evidence>
<dbReference type="InterPro" id="IPR018136">
    <property type="entry name" value="Aconitase_4Fe-4S_BS"/>
</dbReference>
<evidence type="ECO:0000259" key="14">
    <source>
        <dbReference type="Pfam" id="PF00330"/>
    </source>
</evidence>
<evidence type="ECO:0000256" key="7">
    <source>
        <dbReference type="ARBA" id="ARBA00022723"/>
    </source>
</evidence>
<reference evidence="15 16" key="1">
    <citation type="submission" date="2015-09" db="EMBL/GenBank/DDBJ databases">
        <title>Draft genome sequence of Hydrogenibacillus schlegelii DSM 2000.</title>
        <authorList>
            <person name="Hemp J."/>
        </authorList>
    </citation>
    <scope>NUCLEOTIDE SEQUENCE [LARGE SCALE GENOMIC DNA]</scope>
    <source>
        <strain evidence="15 16">MA 48</strain>
    </source>
</reference>
<dbReference type="GO" id="GO:0003994">
    <property type="term" value="F:aconitate hydratase activity"/>
    <property type="evidence" value="ECO:0007669"/>
    <property type="project" value="UniProtKB-EC"/>
</dbReference>
<dbReference type="FunFam" id="3.30.499.10:FF:000007">
    <property type="entry name" value="3-isopropylmalate dehydratase large subunit"/>
    <property type="match status" value="1"/>
</dbReference>
<keyword evidence="7 13" id="KW-0479">Metal-binding</keyword>
<dbReference type="GO" id="GO:0046872">
    <property type="term" value="F:metal ion binding"/>
    <property type="evidence" value="ECO:0007669"/>
    <property type="project" value="UniProtKB-KW"/>
</dbReference>
<keyword evidence="11 13" id="KW-0100">Branched-chain amino acid biosynthesis</keyword>
<evidence type="ECO:0000313" key="16">
    <source>
        <dbReference type="Proteomes" id="UP000243024"/>
    </source>
</evidence>
<dbReference type="GO" id="GO:0003861">
    <property type="term" value="F:3-isopropylmalate dehydratase activity"/>
    <property type="evidence" value="ECO:0007669"/>
    <property type="project" value="UniProtKB-UniRule"/>
</dbReference>
<keyword evidence="15" id="KW-0413">Isomerase</keyword>
<name>A0A132MHF4_HYDSH</name>
<dbReference type="AlphaFoldDB" id="A0A132MHF4"/>
<comment type="similarity">
    <text evidence="13">Belongs to the aconitase/IPM isomerase family. LeuC type 1 subfamily.</text>
</comment>
<evidence type="ECO:0000256" key="2">
    <source>
        <dbReference type="ARBA" id="ARBA00002695"/>
    </source>
</evidence>
<keyword evidence="6 13" id="KW-0028">Amino-acid biosynthesis</keyword>
<dbReference type="GO" id="GO:0051539">
    <property type="term" value="F:4 iron, 4 sulfur cluster binding"/>
    <property type="evidence" value="ECO:0007669"/>
    <property type="project" value="UniProtKB-KW"/>
</dbReference>
<keyword evidence="10 13" id="KW-0456">Lyase</keyword>
<comment type="cofactor">
    <cofactor evidence="13">
        <name>[4Fe-4S] cluster</name>
        <dbReference type="ChEBI" id="CHEBI:49883"/>
    </cofactor>
    <text evidence="13">Binds 1 [4Fe-4S] cluster per subunit.</text>
</comment>
<gene>
    <name evidence="13" type="primary">leuC</name>
    <name evidence="15" type="ORF">SA87_10760</name>
</gene>
<keyword evidence="16" id="KW-1185">Reference proteome</keyword>
<proteinExistence type="inferred from homology"/>
<protein>
    <recommendedName>
        <fullName evidence="13">3-isopropylmalate dehydratase large subunit</fullName>
        <ecNumber evidence="13">4.2.1.33</ecNumber>
    </recommendedName>
    <alternativeName>
        <fullName evidence="13">Alpha-IPM isomerase</fullName>
        <shortName evidence="13">IPMI</shortName>
    </alternativeName>
    <alternativeName>
        <fullName evidence="13">Isopropylmalate isomerase</fullName>
    </alternativeName>
</protein>
<evidence type="ECO:0000256" key="10">
    <source>
        <dbReference type="ARBA" id="ARBA00023239"/>
    </source>
</evidence>
<comment type="caution">
    <text evidence="15">The sequence shown here is derived from an EMBL/GenBank/DDBJ whole genome shotgun (WGS) entry which is preliminary data.</text>
</comment>
<organism evidence="15 16">
    <name type="scientific">Hydrogenibacillus schlegelii</name>
    <name type="common">Bacillus schlegelii</name>
    <dbReference type="NCBI Taxonomy" id="1484"/>
    <lineage>
        <taxon>Bacteria</taxon>
        <taxon>Bacillati</taxon>
        <taxon>Bacillota</taxon>
        <taxon>Bacilli</taxon>
        <taxon>Bacillales</taxon>
        <taxon>Bacillales Family X. Incertae Sedis</taxon>
        <taxon>Hydrogenibacillus</taxon>
    </lineage>
</organism>
<feature type="binding site" evidence="13">
    <location>
        <position position="347"/>
    </location>
    <ligand>
        <name>[4Fe-4S] cluster</name>
        <dbReference type="ChEBI" id="CHEBI:49883"/>
    </ligand>
</feature>
<dbReference type="Pfam" id="PF00330">
    <property type="entry name" value="Aconitase"/>
    <property type="match status" value="1"/>
</dbReference>
<evidence type="ECO:0000256" key="8">
    <source>
        <dbReference type="ARBA" id="ARBA00023004"/>
    </source>
</evidence>
<dbReference type="InterPro" id="IPR033941">
    <property type="entry name" value="IPMI_cat"/>
</dbReference>
<sequence>MSHGTIVDKIWADHLVARGEGGMDLLYIDLHLVHEVTSPQAFEGLRLAGRTVRRPDRTIATIDHNVPTDDPFTIDDPIARKQIDVLRENCRAFGIPLFDLDSDRRGIVHIIGPELGLTQPGMTIVCGDSHTSTHGAFGALAFGIGTSEVEHVLATQTLWQAPPRTMKVTIVGRRHPAVTAKDIVLGLIARFGVSFGRGYIFEYAGDVVRAMTMEERMTLCNMSIEAGARAGLVAPDETTFAYLKGRPYAPKGAAWEAAVHRWRALASDPDAEYDAEVTFDVSDLKPVVTWGTHPGMAAPVDGAVPHPDHFADPAERKSVERALAYMDLRPGTKIRDIEIDHVFIGSCTNGRLEDLRAAAAVIRRVGRRVHPRVKRALVVPGSKTVKRQAEAEGLHEVFLQAGFEWREPGCSMCLGMNPDIAPPGARVASTSNRNFEGRQGVGARTHLVSPVMAAYAALFGRFADWEEDAALLSAVGGEHGATV</sequence>
<dbReference type="InterPro" id="IPR001030">
    <property type="entry name" value="Acoase/IPM_deHydtase_lsu_aba"/>
</dbReference>
<dbReference type="Proteomes" id="UP000243024">
    <property type="component" value="Unassembled WGS sequence"/>
</dbReference>
<feature type="binding site" evidence="13">
    <location>
        <position position="410"/>
    </location>
    <ligand>
        <name>[4Fe-4S] cluster</name>
        <dbReference type="ChEBI" id="CHEBI:49883"/>
    </ligand>
</feature>
<dbReference type="InterPro" id="IPR004430">
    <property type="entry name" value="3-IsopropMal_deHydase_lsu"/>
</dbReference>
<comment type="function">
    <text evidence="2 13">Catalyzes the isomerization between 2-isopropylmalate and 3-isopropylmalate, via the formation of 2-isopropylmaleate.</text>
</comment>
<evidence type="ECO:0000256" key="6">
    <source>
        <dbReference type="ARBA" id="ARBA00022605"/>
    </source>
</evidence>
<dbReference type="CDD" id="cd01583">
    <property type="entry name" value="IPMI"/>
    <property type="match status" value="1"/>
</dbReference>
<dbReference type="PANTHER" id="PTHR43822:SF9">
    <property type="entry name" value="3-ISOPROPYLMALATE DEHYDRATASE"/>
    <property type="match status" value="1"/>
</dbReference>
<keyword evidence="5 13" id="KW-0004">4Fe-4S</keyword>
<dbReference type="SUPFAM" id="SSF53732">
    <property type="entry name" value="Aconitase iron-sulfur domain"/>
    <property type="match status" value="1"/>
</dbReference>
<dbReference type="EC" id="4.2.1.33" evidence="13"/>
<feature type="binding site" evidence="13">
    <location>
        <position position="413"/>
    </location>
    <ligand>
        <name>[4Fe-4S] cluster</name>
        <dbReference type="ChEBI" id="CHEBI:49883"/>
    </ligand>
</feature>
<dbReference type="PANTHER" id="PTHR43822">
    <property type="entry name" value="HOMOACONITASE, MITOCHONDRIAL-RELATED"/>
    <property type="match status" value="1"/>
</dbReference>
<comment type="pathway">
    <text evidence="3 13">Amino-acid biosynthesis; L-leucine biosynthesis; L-leucine from 3-methyl-2-oxobutanoate: step 2/4.</text>
</comment>
<evidence type="ECO:0000256" key="13">
    <source>
        <dbReference type="HAMAP-Rule" id="MF_01026"/>
    </source>
</evidence>
<dbReference type="GO" id="GO:0009098">
    <property type="term" value="P:L-leucine biosynthetic process"/>
    <property type="evidence" value="ECO:0007669"/>
    <property type="project" value="UniProtKB-UniRule"/>
</dbReference>
<comment type="catalytic activity">
    <reaction evidence="12">
        <text>citrate = D-threo-isocitrate</text>
        <dbReference type="Rhea" id="RHEA:10336"/>
        <dbReference type="ChEBI" id="CHEBI:15562"/>
        <dbReference type="ChEBI" id="CHEBI:16947"/>
        <dbReference type="EC" id="4.2.1.3"/>
    </reaction>
</comment>
<comment type="catalytic activity">
    <reaction evidence="1 13">
        <text>(2R,3S)-3-isopropylmalate = (2S)-2-isopropylmalate</text>
        <dbReference type="Rhea" id="RHEA:32287"/>
        <dbReference type="ChEBI" id="CHEBI:1178"/>
        <dbReference type="ChEBI" id="CHEBI:35121"/>
        <dbReference type="EC" id="4.2.1.33"/>
    </reaction>
</comment>
<evidence type="ECO:0000256" key="11">
    <source>
        <dbReference type="ARBA" id="ARBA00023304"/>
    </source>
</evidence>
<dbReference type="InterPro" id="IPR015931">
    <property type="entry name" value="Acnase/IPM_dHydase_lsu_aba_1/3"/>
</dbReference>
<evidence type="ECO:0000256" key="12">
    <source>
        <dbReference type="ARBA" id="ARBA00023501"/>
    </source>
</evidence>
<accession>A0A132MHF4</accession>
<evidence type="ECO:0000256" key="4">
    <source>
        <dbReference type="ARBA" id="ARBA00022430"/>
    </source>
</evidence>
<keyword evidence="8 13" id="KW-0408">Iron</keyword>
<dbReference type="Gene3D" id="3.30.499.10">
    <property type="entry name" value="Aconitase, domain 3"/>
    <property type="match status" value="2"/>
</dbReference>
<evidence type="ECO:0000313" key="15">
    <source>
        <dbReference type="EMBL" id="OAR05378.1"/>
    </source>
</evidence>
<feature type="domain" description="Aconitase/3-isopropylmalate dehydratase large subunit alpha/beta/alpha" evidence="14">
    <location>
        <begin position="8"/>
        <end position="460"/>
    </location>
</feature>
<dbReference type="OrthoDB" id="9802769at2"/>
<dbReference type="NCBIfam" id="TIGR00170">
    <property type="entry name" value="leuC"/>
    <property type="match status" value="1"/>
</dbReference>
<keyword evidence="4 13" id="KW-0432">Leucine biosynthesis</keyword>
<dbReference type="NCBIfam" id="NF009116">
    <property type="entry name" value="PRK12466.1"/>
    <property type="match status" value="1"/>
</dbReference>
<keyword evidence="9 13" id="KW-0411">Iron-sulfur</keyword>
<evidence type="ECO:0000256" key="9">
    <source>
        <dbReference type="ARBA" id="ARBA00023014"/>
    </source>
</evidence>
<dbReference type="GO" id="GO:0016853">
    <property type="term" value="F:isomerase activity"/>
    <property type="evidence" value="ECO:0007669"/>
    <property type="project" value="UniProtKB-KW"/>
</dbReference>
<dbReference type="EMBL" id="JXBB01000001">
    <property type="protein sequence ID" value="OAR05378.1"/>
    <property type="molecule type" value="Genomic_DNA"/>
</dbReference>
<comment type="subunit">
    <text evidence="13">Heterodimer of LeuC and LeuD.</text>
</comment>
<evidence type="ECO:0000256" key="3">
    <source>
        <dbReference type="ARBA" id="ARBA00004729"/>
    </source>
</evidence>
<dbReference type="PROSITE" id="PS00450">
    <property type="entry name" value="ACONITASE_1"/>
    <property type="match status" value="1"/>
</dbReference>
<dbReference type="RefSeq" id="WP_066197304.1">
    <property type="nucleotide sequence ID" value="NZ_CBCSAS010000011.1"/>
</dbReference>
<dbReference type="InterPro" id="IPR036008">
    <property type="entry name" value="Aconitase_4Fe-4S_dom"/>
</dbReference>
<dbReference type="STRING" id="1484.SA87_10760"/>
<dbReference type="InterPro" id="IPR050067">
    <property type="entry name" value="IPM_dehydratase_rel_enz"/>
</dbReference>
<dbReference type="NCBIfam" id="NF004016">
    <property type="entry name" value="PRK05478.1"/>
    <property type="match status" value="1"/>
</dbReference>
<dbReference type="HAMAP" id="MF_01026">
    <property type="entry name" value="LeuC_type1"/>
    <property type="match status" value="1"/>
</dbReference>
<evidence type="ECO:0000256" key="1">
    <source>
        <dbReference type="ARBA" id="ARBA00000491"/>
    </source>
</evidence>